<sequence length="208" mass="22617">MKTVLIVDDHPFICLAVRMLLERDGYSVVGEADNGVDAIQQAKALEPDLVIVDIGIPKLDGLSVIMRLRLLNDALKVLVLSSQPAGLFSTRCRQAGAAGYVCKTGDLGELSSAIQAIRSGYDYFPSLTAGSVSHRDASGSEIERLNSLSDREITVLRLLALGHSNKQIGEDLALSNKTISCYKTRIMEKLRVRTLVDLAEIAKRNSFT</sequence>
<dbReference type="CDD" id="cd17535">
    <property type="entry name" value="REC_NarL-like"/>
    <property type="match status" value="1"/>
</dbReference>
<feature type="domain" description="HTH luxR-type" evidence="6">
    <location>
        <begin position="141"/>
        <end position="206"/>
    </location>
</feature>
<dbReference type="Gene3D" id="1.10.10.10">
    <property type="entry name" value="Winged helix-like DNA-binding domain superfamily/Winged helix DNA-binding domain"/>
    <property type="match status" value="1"/>
</dbReference>
<dbReference type="InterPro" id="IPR058245">
    <property type="entry name" value="NreC/VraR/RcsB-like_REC"/>
</dbReference>
<dbReference type="Pfam" id="PF00072">
    <property type="entry name" value="Response_reg"/>
    <property type="match status" value="1"/>
</dbReference>
<name>A0A482TZF4_9PSED</name>
<dbReference type="InterPro" id="IPR011006">
    <property type="entry name" value="CheY-like_superfamily"/>
</dbReference>
<dbReference type="PROSITE" id="PS50110">
    <property type="entry name" value="RESPONSE_REGULATORY"/>
    <property type="match status" value="1"/>
</dbReference>
<evidence type="ECO:0000256" key="3">
    <source>
        <dbReference type="ARBA" id="ARBA00023125"/>
    </source>
</evidence>
<keyword evidence="2" id="KW-0805">Transcription regulation</keyword>
<evidence type="ECO:0000256" key="2">
    <source>
        <dbReference type="ARBA" id="ARBA00023015"/>
    </source>
</evidence>
<protein>
    <submittedName>
        <fullName evidence="8">Response regulator transcription factor</fullName>
    </submittedName>
</protein>
<gene>
    <name evidence="8" type="ORF">EJA06_022165</name>
</gene>
<dbReference type="Proteomes" id="UP000282800">
    <property type="component" value="Unassembled WGS sequence"/>
</dbReference>
<feature type="domain" description="Response regulatory" evidence="7">
    <location>
        <begin position="3"/>
        <end position="118"/>
    </location>
</feature>
<dbReference type="OrthoDB" id="5593303at2"/>
<dbReference type="SMART" id="SM00448">
    <property type="entry name" value="REC"/>
    <property type="match status" value="1"/>
</dbReference>
<dbReference type="RefSeq" id="WP_106155279.1">
    <property type="nucleotide sequence ID" value="NZ_DAMCBJ010000013.1"/>
</dbReference>
<proteinExistence type="predicted"/>
<evidence type="ECO:0000259" key="6">
    <source>
        <dbReference type="PROSITE" id="PS50043"/>
    </source>
</evidence>
<feature type="modified residue" description="4-aspartylphosphate" evidence="5">
    <location>
        <position position="53"/>
    </location>
</feature>
<evidence type="ECO:0000313" key="9">
    <source>
        <dbReference type="Proteomes" id="UP000282800"/>
    </source>
</evidence>
<dbReference type="InterPro" id="IPR000792">
    <property type="entry name" value="Tscrpt_reg_LuxR_C"/>
</dbReference>
<dbReference type="PANTHER" id="PTHR43214:SF41">
    <property type="entry name" value="NITRATE_NITRITE RESPONSE REGULATOR PROTEIN NARP"/>
    <property type="match status" value="1"/>
</dbReference>
<evidence type="ECO:0000259" key="7">
    <source>
        <dbReference type="PROSITE" id="PS50110"/>
    </source>
</evidence>
<keyword evidence="1 5" id="KW-0597">Phosphoprotein</keyword>
<dbReference type="InterPro" id="IPR036388">
    <property type="entry name" value="WH-like_DNA-bd_sf"/>
</dbReference>
<dbReference type="SUPFAM" id="SSF52172">
    <property type="entry name" value="CheY-like"/>
    <property type="match status" value="1"/>
</dbReference>
<dbReference type="AlphaFoldDB" id="A0A482TZF4"/>
<dbReference type="PROSITE" id="PS50043">
    <property type="entry name" value="HTH_LUXR_2"/>
    <property type="match status" value="1"/>
</dbReference>
<keyword evidence="3" id="KW-0238">DNA-binding</keyword>
<dbReference type="CDD" id="cd06170">
    <property type="entry name" value="LuxR_C_like"/>
    <property type="match status" value="1"/>
</dbReference>
<dbReference type="Gene3D" id="3.40.50.2300">
    <property type="match status" value="1"/>
</dbReference>
<organism evidence="8 9">
    <name type="scientific">Pseudomonas songnenensis</name>
    <dbReference type="NCBI Taxonomy" id="1176259"/>
    <lineage>
        <taxon>Bacteria</taxon>
        <taxon>Pseudomonadati</taxon>
        <taxon>Pseudomonadota</taxon>
        <taxon>Gammaproteobacteria</taxon>
        <taxon>Pseudomonadales</taxon>
        <taxon>Pseudomonadaceae</taxon>
        <taxon>Pseudomonas</taxon>
    </lineage>
</organism>
<dbReference type="GO" id="GO:0006355">
    <property type="term" value="P:regulation of DNA-templated transcription"/>
    <property type="evidence" value="ECO:0007669"/>
    <property type="project" value="InterPro"/>
</dbReference>
<dbReference type="Pfam" id="PF00196">
    <property type="entry name" value="GerE"/>
    <property type="match status" value="1"/>
</dbReference>
<reference evidence="8 9" key="1">
    <citation type="submission" date="2019-01" db="EMBL/GenBank/DDBJ databases">
        <title>High-quality draft genome of. Pseudomonas songnenensis str. L103, a full-fledged denitrifier isolated from 100 meters deep aquifer in a heavily nitrogen fertilized agricultural area.</title>
        <authorList>
            <person name="Liu M."/>
            <person name="Liu B."/>
        </authorList>
    </citation>
    <scope>NUCLEOTIDE SEQUENCE [LARGE SCALE GENOMIC DNA]</scope>
    <source>
        <strain evidence="8 9">L103</strain>
    </source>
</reference>
<dbReference type="InterPro" id="IPR039420">
    <property type="entry name" value="WalR-like"/>
</dbReference>
<dbReference type="PANTHER" id="PTHR43214">
    <property type="entry name" value="TWO-COMPONENT RESPONSE REGULATOR"/>
    <property type="match status" value="1"/>
</dbReference>
<evidence type="ECO:0000313" key="8">
    <source>
        <dbReference type="EMBL" id="RYJ59214.1"/>
    </source>
</evidence>
<evidence type="ECO:0000256" key="5">
    <source>
        <dbReference type="PROSITE-ProRule" id="PRU00169"/>
    </source>
</evidence>
<evidence type="ECO:0000256" key="4">
    <source>
        <dbReference type="ARBA" id="ARBA00023163"/>
    </source>
</evidence>
<keyword evidence="4" id="KW-0804">Transcription</keyword>
<dbReference type="SUPFAM" id="SSF46894">
    <property type="entry name" value="C-terminal effector domain of the bipartite response regulators"/>
    <property type="match status" value="1"/>
</dbReference>
<dbReference type="PROSITE" id="PS00622">
    <property type="entry name" value="HTH_LUXR_1"/>
    <property type="match status" value="1"/>
</dbReference>
<dbReference type="InterPro" id="IPR016032">
    <property type="entry name" value="Sig_transdc_resp-reg_C-effctor"/>
</dbReference>
<dbReference type="GO" id="GO:0003677">
    <property type="term" value="F:DNA binding"/>
    <property type="evidence" value="ECO:0007669"/>
    <property type="project" value="UniProtKB-KW"/>
</dbReference>
<comment type="caution">
    <text evidence="8">The sequence shown here is derived from an EMBL/GenBank/DDBJ whole genome shotgun (WGS) entry which is preliminary data.</text>
</comment>
<accession>A0A482TZF4</accession>
<dbReference type="GO" id="GO:0000160">
    <property type="term" value="P:phosphorelay signal transduction system"/>
    <property type="evidence" value="ECO:0007669"/>
    <property type="project" value="InterPro"/>
</dbReference>
<dbReference type="InterPro" id="IPR001789">
    <property type="entry name" value="Sig_transdc_resp-reg_receiver"/>
</dbReference>
<dbReference type="PRINTS" id="PR00038">
    <property type="entry name" value="HTHLUXR"/>
</dbReference>
<evidence type="ECO:0000256" key="1">
    <source>
        <dbReference type="ARBA" id="ARBA00022553"/>
    </source>
</evidence>
<dbReference type="SMART" id="SM00421">
    <property type="entry name" value="HTH_LUXR"/>
    <property type="match status" value="1"/>
</dbReference>
<dbReference type="EMBL" id="RWYU02000012">
    <property type="protein sequence ID" value="RYJ59214.1"/>
    <property type="molecule type" value="Genomic_DNA"/>
</dbReference>